<evidence type="ECO:0000256" key="2">
    <source>
        <dbReference type="ARBA" id="ARBA00007738"/>
    </source>
</evidence>
<dbReference type="InterPro" id="IPR023801">
    <property type="entry name" value="His_deacetylse_dom"/>
</dbReference>
<feature type="region of interest" description="Disordered" evidence="15">
    <location>
        <begin position="379"/>
        <end position="399"/>
    </location>
</feature>
<keyword evidence="10 13" id="KW-0804">Transcription</keyword>
<keyword evidence="4 13" id="KW-0678">Repressor</keyword>
<evidence type="ECO:0000313" key="18">
    <source>
        <dbReference type="EMBL" id="KAG8186123.1"/>
    </source>
</evidence>
<reference evidence="18 19" key="1">
    <citation type="journal article" date="2022" name="Nat. Ecol. Evol.">
        <title>A masculinizing supergene underlies an exaggerated male reproductive morph in a spider.</title>
        <authorList>
            <person name="Hendrickx F."/>
            <person name="De Corte Z."/>
            <person name="Sonet G."/>
            <person name="Van Belleghem S.M."/>
            <person name="Kostlbacher S."/>
            <person name="Vangestel C."/>
        </authorList>
    </citation>
    <scope>NUCLEOTIDE SEQUENCE [LARGE SCALE GENOMIC DNA]</scope>
    <source>
        <strain evidence="18">W744_W776</strain>
    </source>
</reference>
<accession>A0AAV6UQR0</accession>
<dbReference type="CDD" id="cd11681">
    <property type="entry name" value="HDAC_classIIa"/>
    <property type="match status" value="1"/>
</dbReference>
<dbReference type="GO" id="GO:0046872">
    <property type="term" value="F:metal ion binding"/>
    <property type="evidence" value="ECO:0007669"/>
    <property type="project" value="UniProtKB-KW"/>
</dbReference>
<dbReference type="EC" id="3.5.1.98" evidence="3 13"/>
<dbReference type="InterPro" id="IPR046949">
    <property type="entry name" value="HDAC4/5/7/9"/>
</dbReference>
<keyword evidence="8 13" id="KW-0156">Chromatin regulator</keyword>
<dbReference type="PANTHER" id="PTHR45364:SF11">
    <property type="entry name" value="HISTONE DEACETYLASE 9"/>
    <property type="match status" value="1"/>
</dbReference>
<sequence>MGPEWREPIENLGHHNTMEINNHFNQLQRKEMSPPSFGSSPALTNNGAADPPATAAPLHEQHLQFQHQLLQLKQQQQIQQQLLLQHFQQQQQQLAEQHEKQLQERIKAASLLSLRNWTAHYPAHSHSLEYLDHQRKMEEEQKERRDMERLEQLKKKEKHEQSAIASSEVKQRLQEFVLNKKQREAAVNSTNKSPSNFRNWPTVLGKYDDDFPLRKTASEPNLKVRSVLKQKVIDRRSSPLLRRKDKAAALKRRTPLAIENNKCDTTPGSSPPNGASMHSISGMNGRSTIQEESPTSLYNSMSSQGSISDFTLYSSPSLPNISLGRPPSTGELGKTAASAGSEVQSRDLTTIRLGMPLTSNFLHSLAYYPALPVIDGDFTPPTSPGYSQPPKGADGSPTGMFRVYPTTITDAQVAQARLHRTIQRPLGRTQSAPLPLGHPMLQPQTILLSPQQNEQYVREKRLCEQQQHNLLKQHIRQTVLTRASSKNQVENVEEETEAAMAQEAGGGNPEVIDLTDGSRPVAATHPQAALLHREYGKHTMPLHIGEGSYMTRHHMRPLSRTLSSPLVALSPIGSPQETQVPVVHTFTTGVVYDSLMLKHQCVCGNNGHHPEHGGRLQSIWARLQETGLINRCERIRSRKATLEELQSCHSEAYTLLFGTNPLNRPKLDPGKLADLPMKNFVMLSCGGIGVDSDTIWNDLHTTSASRMAAGCVVELALKVAAGEIKNGFAVVRPPGHHAEHQQAMGFCFFNSIAIAAKQLREKLNLEKILILDWDVHHGNGLQQIFYEDPHTLYISLHRHDDGNFFPGTGATEEVGADDGIGFNINIAWSSGLNPPLGDAEYMAAFRSLVMPIVRDFDPEVILVASGFDAALGHPAPLGGYRVSPACFGYMTQQLMHFAKGKVVLALEGGYDLPAICDCSQECVKALLGEECTPIKEEEMQRKPCQSAVDLLQKTIAVQTTHWPCIKRWAHTIGYSALEAQQKEKEEVETVTALASLSMAVTLPHIQSPESAKEDVEVEEPMEEDQDK</sequence>
<evidence type="ECO:0000256" key="6">
    <source>
        <dbReference type="ARBA" id="ARBA00022801"/>
    </source>
</evidence>
<feature type="compositionally biased region" description="Acidic residues" evidence="15">
    <location>
        <begin position="1015"/>
        <end position="1027"/>
    </location>
</feature>
<keyword evidence="6 13" id="KW-0378">Hydrolase</keyword>
<evidence type="ECO:0000256" key="14">
    <source>
        <dbReference type="SAM" id="Coils"/>
    </source>
</evidence>
<evidence type="ECO:0000259" key="17">
    <source>
        <dbReference type="Pfam" id="PF12203"/>
    </source>
</evidence>
<feature type="coiled-coil region" evidence="14">
    <location>
        <begin position="130"/>
        <end position="160"/>
    </location>
</feature>
<dbReference type="FunFam" id="3.40.800.20:FF:000002">
    <property type="entry name" value="Histone deacetylase"/>
    <property type="match status" value="1"/>
</dbReference>
<dbReference type="PANTHER" id="PTHR45364">
    <property type="entry name" value="HISTONE DEACETYLASE 9-RELATED"/>
    <property type="match status" value="1"/>
</dbReference>
<dbReference type="InterPro" id="IPR000286">
    <property type="entry name" value="HDACs"/>
</dbReference>
<evidence type="ECO:0000256" key="1">
    <source>
        <dbReference type="ARBA" id="ARBA00004123"/>
    </source>
</evidence>
<dbReference type="Gene3D" id="3.40.800.20">
    <property type="entry name" value="Histone deacetylase domain"/>
    <property type="match status" value="1"/>
</dbReference>
<organism evidence="18 19">
    <name type="scientific">Oedothorax gibbosus</name>
    <dbReference type="NCBI Taxonomy" id="931172"/>
    <lineage>
        <taxon>Eukaryota</taxon>
        <taxon>Metazoa</taxon>
        <taxon>Ecdysozoa</taxon>
        <taxon>Arthropoda</taxon>
        <taxon>Chelicerata</taxon>
        <taxon>Arachnida</taxon>
        <taxon>Araneae</taxon>
        <taxon>Araneomorphae</taxon>
        <taxon>Entelegynae</taxon>
        <taxon>Araneoidea</taxon>
        <taxon>Linyphiidae</taxon>
        <taxon>Erigoninae</taxon>
        <taxon>Oedothorax</taxon>
    </lineage>
</organism>
<evidence type="ECO:0000256" key="11">
    <source>
        <dbReference type="ARBA" id="ARBA00023242"/>
    </source>
</evidence>
<evidence type="ECO:0000256" key="15">
    <source>
        <dbReference type="SAM" id="MobiDB-lite"/>
    </source>
</evidence>
<feature type="region of interest" description="Disordered" evidence="15">
    <location>
        <begin position="318"/>
        <end position="343"/>
    </location>
</feature>
<evidence type="ECO:0000256" key="12">
    <source>
        <dbReference type="ARBA" id="ARBA00048287"/>
    </source>
</evidence>
<evidence type="ECO:0000256" key="4">
    <source>
        <dbReference type="ARBA" id="ARBA00022491"/>
    </source>
</evidence>
<comment type="function">
    <text evidence="13">Responsible for the deacetylation of lysine residues on the N-terminal part of the core histones (H2A, H2B, H3 and H4). Histone deacetylation gives a tag for epigenetic repression and plays an important role in transcriptional regulation, cell cycle progression and developmental events.</text>
</comment>
<evidence type="ECO:0000256" key="7">
    <source>
        <dbReference type="ARBA" id="ARBA00022833"/>
    </source>
</evidence>
<keyword evidence="19" id="KW-1185">Reference proteome</keyword>
<feature type="compositionally biased region" description="Basic residues" evidence="15">
    <location>
        <begin position="241"/>
        <end position="254"/>
    </location>
</feature>
<feature type="region of interest" description="Disordered" evidence="15">
    <location>
        <begin position="238"/>
        <end position="302"/>
    </location>
</feature>
<dbReference type="GO" id="GO:0000122">
    <property type="term" value="P:negative regulation of transcription by RNA polymerase II"/>
    <property type="evidence" value="ECO:0007669"/>
    <property type="project" value="InterPro"/>
</dbReference>
<evidence type="ECO:0000256" key="3">
    <source>
        <dbReference type="ARBA" id="ARBA00012111"/>
    </source>
</evidence>
<dbReference type="Proteomes" id="UP000827092">
    <property type="component" value="Unassembled WGS sequence"/>
</dbReference>
<feature type="domain" description="Histone deacetylase" evidence="16">
    <location>
        <begin position="609"/>
        <end position="926"/>
    </location>
</feature>
<dbReference type="Pfam" id="PF00850">
    <property type="entry name" value="Hist_deacetyl"/>
    <property type="match status" value="1"/>
</dbReference>
<proteinExistence type="inferred from homology"/>
<feature type="compositionally biased region" description="Polar residues" evidence="15">
    <location>
        <begin position="36"/>
        <end position="47"/>
    </location>
</feature>
<dbReference type="Pfam" id="PF12203">
    <property type="entry name" value="HDAC4_Gln"/>
    <property type="match status" value="1"/>
</dbReference>
<keyword evidence="7" id="KW-0862">Zinc</keyword>
<evidence type="ECO:0000313" key="19">
    <source>
        <dbReference type="Proteomes" id="UP000827092"/>
    </source>
</evidence>
<feature type="domain" description="Histone deacetylase glutamine rich N-terminal" evidence="17">
    <location>
        <begin position="60"/>
        <end position="151"/>
    </location>
</feature>
<dbReference type="InterPro" id="IPR037138">
    <property type="entry name" value="His_deacetylse_dom_sf"/>
</dbReference>
<name>A0AAV6UQR0_9ARAC</name>
<keyword evidence="5" id="KW-0479">Metal-binding</keyword>
<feature type="region of interest" description="Disordered" evidence="15">
    <location>
        <begin position="28"/>
        <end position="54"/>
    </location>
</feature>
<dbReference type="GO" id="GO:0005634">
    <property type="term" value="C:nucleus"/>
    <property type="evidence" value="ECO:0007669"/>
    <property type="project" value="UniProtKB-SubCell"/>
</dbReference>
<dbReference type="PIRSF" id="PIRSF037911">
    <property type="entry name" value="HDAC_II_euk"/>
    <property type="match status" value="1"/>
</dbReference>
<dbReference type="Gene3D" id="6.10.250.1550">
    <property type="match status" value="1"/>
</dbReference>
<dbReference type="GO" id="GO:0141221">
    <property type="term" value="F:histone deacetylase activity, hydrolytic mechanism"/>
    <property type="evidence" value="ECO:0007669"/>
    <property type="project" value="UniProtKB-EC"/>
</dbReference>
<feature type="compositionally biased region" description="Polar residues" evidence="15">
    <location>
        <begin position="263"/>
        <end position="302"/>
    </location>
</feature>
<dbReference type="EMBL" id="JAFNEN010000311">
    <property type="protein sequence ID" value="KAG8186123.1"/>
    <property type="molecule type" value="Genomic_DNA"/>
</dbReference>
<evidence type="ECO:0000256" key="5">
    <source>
        <dbReference type="ARBA" id="ARBA00022723"/>
    </source>
</evidence>
<dbReference type="PRINTS" id="PR01270">
    <property type="entry name" value="HDASUPER"/>
</dbReference>
<comment type="similarity">
    <text evidence="2 13">Belongs to the histone deacetylase family. HD type 2 subfamily.</text>
</comment>
<evidence type="ECO:0000256" key="13">
    <source>
        <dbReference type="PIRNR" id="PIRNR037911"/>
    </source>
</evidence>
<evidence type="ECO:0000256" key="10">
    <source>
        <dbReference type="ARBA" id="ARBA00023163"/>
    </source>
</evidence>
<keyword evidence="11" id="KW-0539">Nucleus</keyword>
<evidence type="ECO:0000256" key="9">
    <source>
        <dbReference type="ARBA" id="ARBA00023015"/>
    </source>
</evidence>
<dbReference type="AlphaFoldDB" id="A0AAV6UQR0"/>
<protein>
    <recommendedName>
        <fullName evidence="3 13">Histone deacetylase</fullName>
        <ecNumber evidence="3 13">3.5.1.98</ecNumber>
    </recommendedName>
</protein>
<dbReference type="InterPro" id="IPR023696">
    <property type="entry name" value="Ureohydrolase_dom_sf"/>
</dbReference>
<gene>
    <name evidence="18" type="ORF">JTE90_022713</name>
</gene>
<comment type="caution">
    <text evidence="18">The sequence shown here is derived from an EMBL/GenBank/DDBJ whole genome shotgun (WGS) entry which is preliminary data.</text>
</comment>
<feature type="region of interest" description="Disordered" evidence="15">
    <location>
        <begin position="1004"/>
        <end position="1027"/>
    </location>
</feature>
<keyword evidence="14" id="KW-0175">Coiled coil</keyword>
<comment type="subcellular location">
    <subcellularLocation>
        <location evidence="1 13">Nucleus</location>
    </subcellularLocation>
</comment>
<dbReference type="SUPFAM" id="SSF52768">
    <property type="entry name" value="Arginase/deacetylase"/>
    <property type="match status" value="1"/>
</dbReference>
<evidence type="ECO:0000259" key="16">
    <source>
        <dbReference type="Pfam" id="PF00850"/>
    </source>
</evidence>
<dbReference type="InterPro" id="IPR024643">
    <property type="entry name" value="Hist_deacetylase_Gln_rich_N"/>
</dbReference>
<comment type="catalytic activity">
    <reaction evidence="12 13">
        <text>N(6)-acetyl-L-lysyl-[histone] + H2O = L-lysyl-[histone] + acetate</text>
        <dbReference type="Rhea" id="RHEA:58196"/>
        <dbReference type="Rhea" id="RHEA-COMP:9845"/>
        <dbReference type="Rhea" id="RHEA-COMP:11338"/>
        <dbReference type="ChEBI" id="CHEBI:15377"/>
        <dbReference type="ChEBI" id="CHEBI:29969"/>
        <dbReference type="ChEBI" id="CHEBI:30089"/>
        <dbReference type="ChEBI" id="CHEBI:61930"/>
        <dbReference type="EC" id="3.5.1.98"/>
    </reaction>
</comment>
<evidence type="ECO:0000256" key="8">
    <source>
        <dbReference type="ARBA" id="ARBA00022853"/>
    </source>
</evidence>
<keyword evidence="9 13" id="KW-0805">Transcription regulation</keyword>